<keyword evidence="1" id="KW-1133">Transmembrane helix</keyword>
<name>A0AA88ANC4_FICCA</name>
<keyword evidence="1" id="KW-0812">Transmembrane</keyword>
<sequence>MLWCPELDQTVIGHSKQGCMLYAMTYAMMYIMMYAICYDVNNLLAISDTRWWCVAGRTVKRGNDKPLRVLLIHV</sequence>
<reference evidence="2" key="1">
    <citation type="submission" date="2023-07" db="EMBL/GenBank/DDBJ databases">
        <title>draft genome sequence of fig (Ficus carica).</title>
        <authorList>
            <person name="Takahashi T."/>
            <person name="Nishimura K."/>
        </authorList>
    </citation>
    <scope>NUCLEOTIDE SEQUENCE</scope>
</reference>
<evidence type="ECO:0000313" key="2">
    <source>
        <dbReference type="EMBL" id="GMN55305.1"/>
    </source>
</evidence>
<evidence type="ECO:0000256" key="1">
    <source>
        <dbReference type="SAM" id="Phobius"/>
    </source>
</evidence>
<evidence type="ECO:0000313" key="3">
    <source>
        <dbReference type="Proteomes" id="UP001187192"/>
    </source>
</evidence>
<keyword evidence="3" id="KW-1185">Reference proteome</keyword>
<proteinExistence type="predicted"/>
<dbReference type="EMBL" id="BTGU01000056">
    <property type="protein sequence ID" value="GMN55305.1"/>
    <property type="molecule type" value="Genomic_DNA"/>
</dbReference>
<organism evidence="2 3">
    <name type="scientific">Ficus carica</name>
    <name type="common">Common fig</name>
    <dbReference type="NCBI Taxonomy" id="3494"/>
    <lineage>
        <taxon>Eukaryota</taxon>
        <taxon>Viridiplantae</taxon>
        <taxon>Streptophyta</taxon>
        <taxon>Embryophyta</taxon>
        <taxon>Tracheophyta</taxon>
        <taxon>Spermatophyta</taxon>
        <taxon>Magnoliopsida</taxon>
        <taxon>eudicotyledons</taxon>
        <taxon>Gunneridae</taxon>
        <taxon>Pentapetalae</taxon>
        <taxon>rosids</taxon>
        <taxon>fabids</taxon>
        <taxon>Rosales</taxon>
        <taxon>Moraceae</taxon>
        <taxon>Ficeae</taxon>
        <taxon>Ficus</taxon>
    </lineage>
</organism>
<accession>A0AA88ANC4</accession>
<feature type="transmembrane region" description="Helical" evidence="1">
    <location>
        <begin position="20"/>
        <end position="40"/>
    </location>
</feature>
<gene>
    <name evidence="2" type="ORF">TIFTF001_024424</name>
</gene>
<dbReference type="Proteomes" id="UP001187192">
    <property type="component" value="Unassembled WGS sequence"/>
</dbReference>
<keyword evidence="1" id="KW-0472">Membrane</keyword>
<comment type="caution">
    <text evidence="2">The sequence shown here is derived from an EMBL/GenBank/DDBJ whole genome shotgun (WGS) entry which is preliminary data.</text>
</comment>
<protein>
    <submittedName>
        <fullName evidence="2">Uncharacterized protein</fullName>
    </submittedName>
</protein>
<dbReference type="AlphaFoldDB" id="A0AA88ANC4"/>